<reference evidence="6" key="1">
    <citation type="submission" date="2006-10" db="EMBL/GenBank/DDBJ databases">
        <authorList>
            <person name="Amadeo P."/>
            <person name="Zhao Q."/>
            <person name="Wortman J."/>
            <person name="Fraser-Liggett C."/>
            <person name="Carlton J."/>
        </authorList>
    </citation>
    <scope>NUCLEOTIDE SEQUENCE</scope>
    <source>
        <strain evidence="6">G3</strain>
    </source>
</reference>
<dbReference type="Proteomes" id="UP000001542">
    <property type="component" value="Unassembled WGS sequence"/>
</dbReference>
<name>A2FRF1_TRIV3</name>
<dbReference type="GO" id="GO:0042276">
    <property type="term" value="P:error-prone translesion synthesis"/>
    <property type="evidence" value="ECO:0007669"/>
    <property type="project" value="InterPro"/>
</dbReference>
<comment type="catalytic activity">
    <reaction evidence="4">
        <text>DNA(n) + a 2'-deoxyribonucleoside 5'-triphosphate = DNA(n+1) + diphosphate</text>
        <dbReference type="Rhea" id="RHEA:22508"/>
        <dbReference type="Rhea" id="RHEA-COMP:17339"/>
        <dbReference type="Rhea" id="RHEA-COMP:17340"/>
        <dbReference type="ChEBI" id="CHEBI:33019"/>
        <dbReference type="ChEBI" id="CHEBI:61560"/>
        <dbReference type="ChEBI" id="CHEBI:173112"/>
        <dbReference type="EC" id="2.7.7.7"/>
    </reaction>
    <physiologicalReaction direction="left-to-right" evidence="4">
        <dbReference type="Rhea" id="RHEA:22509"/>
    </physiologicalReaction>
</comment>
<dbReference type="VEuPathDB" id="TrichDB:TVAG_247960"/>
<evidence type="ECO:0000256" key="3">
    <source>
        <dbReference type="ARBA" id="ARBA00044768"/>
    </source>
</evidence>
<dbReference type="PANTHER" id="PTHR31399:SF0">
    <property type="entry name" value="DNA-DIRECTED PRIMASE_POLYMERASE PROTEIN"/>
    <property type="match status" value="1"/>
</dbReference>
<protein>
    <recommendedName>
        <fullName evidence="1">DNA-directed primase/polymerase protein</fullName>
        <ecNumber evidence="3">2.7.7.102</ecNumber>
    </recommendedName>
</protein>
<evidence type="ECO:0000256" key="2">
    <source>
        <dbReference type="ARBA" id="ARBA00044677"/>
    </source>
</evidence>
<evidence type="ECO:0000313" key="6">
    <source>
        <dbReference type="EMBL" id="EAX92515.1"/>
    </source>
</evidence>
<organism evidence="6 7">
    <name type="scientific">Trichomonas vaginalis (strain ATCC PRA-98 / G3)</name>
    <dbReference type="NCBI Taxonomy" id="412133"/>
    <lineage>
        <taxon>Eukaryota</taxon>
        <taxon>Metamonada</taxon>
        <taxon>Parabasalia</taxon>
        <taxon>Trichomonadida</taxon>
        <taxon>Trichomonadidae</taxon>
        <taxon>Trichomonas</taxon>
    </lineage>
</organism>
<keyword evidence="7" id="KW-1185">Reference proteome</keyword>
<dbReference type="OrthoDB" id="5988181at2759"/>
<feature type="region of interest" description="Disordered" evidence="5">
    <location>
        <begin position="236"/>
        <end position="257"/>
    </location>
</feature>
<dbReference type="RefSeq" id="XP_001305445.1">
    <property type="nucleotide sequence ID" value="XM_001305444.1"/>
</dbReference>
<dbReference type="VEuPathDB" id="TrichDB:TVAGG3_0042360"/>
<evidence type="ECO:0000256" key="4">
    <source>
        <dbReference type="ARBA" id="ARBA00047303"/>
    </source>
</evidence>
<accession>A2FRF1</accession>
<gene>
    <name evidence="6" type="ORF">TVAG_247960</name>
</gene>
<evidence type="ECO:0000256" key="5">
    <source>
        <dbReference type="SAM" id="MobiDB-lite"/>
    </source>
</evidence>
<dbReference type="InParanoid" id="A2FRF1"/>
<evidence type="ECO:0000256" key="1">
    <source>
        <dbReference type="ARBA" id="ARBA00026139"/>
    </source>
</evidence>
<dbReference type="GO" id="GO:0003887">
    <property type="term" value="F:DNA-directed DNA polymerase activity"/>
    <property type="evidence" value="ECO:0007669"/>
    <property type="project" value="UniProtKB-EC"/>
</dbReference>
<sequence>MNGSDTSVLTSNADFFISTLISYTPDRELIGYEDMLVTTDDGKKKITNVKEMPGSHQISLAELDGLGIEDFILKAFDITGSISKCDYNEGFNTLLFGISGCRYCRNIGREHKSNGIYILAKLTSGVAVQRCYDPDCRFFESQPVIIPPKILDETRRKYDKYYTQKTEEIPVPEDISAVKTENCETCDSEVLPSELFKDGIAISPSLFRSPLRQKQFPEINFNNLLSSSDEEIIINEDQEEKQTVLSSSSEEEDSIIE</sequence>
<comment type="catalytic activity">
    <reaction evidence="2">
        <text>ssDNA + n NTP = ssDNA/pppN(pN)n-1 hybrid + (n-1) diphosphate.</text>
        <dbReference type="EC" id="2.7.7.102"/>
    </reaction>
</comment>
<dbReference type="PANTHER" id="PTHR31399">
    <property type="entry name" value="DNA-DIRECTED PRIMASE / POLYMERASE PROTEIN"/>
    <property type="match status" value="1"/>
</dbReference>
<evidence type="ECO:0000313" key="7">
    <source>
        <dbReference type="Proteomes" id="UP000001542"/>
    </source>
</evidence>
<dbReference type="AlphaFoldDB" id="A2FRF1"/>
<dbReference type="EC" id="2.7.7.102" evidence="3"/>
<dbReference type="Pfam" id="PF03121">
    <property type="entry name" value="Herpes_UL52"/>
    <property type="match status" value="1"/>
</dbReference>
<dbReference type="InterPro" id="IPR044917">
    <property type="entry name" value="PRIMPOL"/>
</dbReference>
<dbReference type="KEGG" id="tva:4750227"/>
<dbReference type="EMBL" id="DS113963">
    <property type="protein sequence ID" value="EAX92515.1"/>
    <property type="molecule type" value="Genomic_DNA"/>
</dbReference>
<reference evidence="6" key="2">
    <citation type="journal article" date="2007" name="Science">
        <title>Draft genome sequence of the sexually transmitted pathogen Trichomonas vaginalis.</title>
        <authorList>
            <person name="Carlton J.M."/>
            <person name="Hirt R.P."/>
            <person name="Silva J.C."/>
            <person name="Delcher A.L."/>
            <person name="Schatz M."/>
            <person name="Zhao Q."/>
            <person name="Wortman J.R."/>
            <person name="Bidwell S.L."/>
            <person name="Alsmark U.C.M."/>
            <person name="Besteiro S."/>
            <person name="Sicheritz-Ponten T."/>
            <person name="Noel C.J."/>
            <person name="Dacks J.B."/>
            <person name="Foster P.G."/>
            <person name="Simillion C."/>
            <person name="Van de Peer Y."/>
            <person name="Miranda-Saavedra D."/>
            <person name="Barton G.J."/>
            <person name="Westrop G.D."/>
            <person name="Mueller S."/>
            <person name="Dessi D."/>
            <person name="Fiori P.L."/>
            <person name="Ren Q."/>
            <person name="Paulsen I."/>
            <person name="Zhang H."/>
            <person name="Bastida-Corcuera F.D."/>
            <person name="Simoes-Barbosa A."/>
            <person name="Brown M.T."/>
            <person name="Hayes R.D."/>
            <person name="Mukherjee M."/>
            <person name="Okumura C.Y."/>
            <person name="Schneider R."/>
            <person name="Smith A.J."/>
            <person name="Vanacova S."/>
            <person name="Villalvazo M."/>
            <person name="Haas B.J."/>
            <person name="Pertea M."/>
            <person name="Feldblyum T.V."/>
            <person name="Utterback T.R."/>
            <person name="Shu C.L."/>
            <person name="Osoegawa K."/>
            <person name="de Jong P.J."/>
            <person name="Hrdy I."/>
            <person name="Horvathova L."/>
            <person name="Zubacova Z."/>
            <person name="Dolezal P."/>
            <person name="Malik S.B."/>
            <person name="Logsdon J.M. Jr."/>
            <person name="Henze K."/>
            <person name="Gupta A."/>
            <person name="Wang C.C."/>
            <person name="Dunne R.L."/>
            <person name="Upcroft J.A."/>
            <person name="Upcroft P."/>
            <person name="White O."/>
            <person name="Salzberg S.L."/>
            <person name="Tang P."/>
            <person name="Chiu C.-H."/>
            <person name="Lee Y.-S."/>
            <person name="Embley T.M."/>
            <person name="Coombs G.H."/>
            <person name="Mottram J.C."/>
            <person name="Tachezy J."/>
            <person name="Fraser-Liggett C.M."/>
            <person name="Johnson P.J."/>
        </authorList>
    </citation>
    <scope>NUCLEOTIDE SEQUENCE [LARGE SCALE GENOMIC DNA]</scope>
    <source>
        <strain evidence="6">G3</strain>
    </source>
</reference>
<proteinExistence type="predicted"/>
<dbReference type="STRING" id="5722.A2FRF1"/>